<dbReference type="PRINTS" id="PR00455">
    <property type="entry name" value="HTHTETR"/>
</dbReference>
<dbReference type="eggNOG" id="COG1309">
    <property type="taxonomic scope" value="Bacteria"/>
</dbReference>
<dbReference type="HOGENOM" id="CLU_1308118_0_0_7"/>
<name>M4VD47_9BACT</name>
<sequence>MSQKKTVVRLNDRAASEERLLNAAEELFSKIGYDRATTREIAKKSDVNIALINRYFDGKQGLLIALLKRKMERFKIEQLSYPEEATVTKEAVSYCASKIHGVCQDLSFVKIIFVQLLVDPKFSKKFKEQLTFSQKVNPLFLERMEKFRKAGKLKSSRTTEEICEPLELYAFSCVLFKIIMDNEPKDVVLKNLKNFVEDYIYRFDADRHKS</sequence>
<dbReference type="KEGG" id="bex:A11Q_1740"/>
<dbReference type="PATRIC" id="fig|1184267.3.peg.1761"/>
<dbReference type="InterPro" id="IPR050109">
    <property type="entry name" value="HTH-type_TetR-like_transc_reg"/>
</dbReference>
<keyword evidence="1 2" id="KW-0238">DNA-binding</keyword>
<dbReference type="PROSITE" id="PS01081">
    <property type="entry name" value="HTH_TETR_1"/>
    <property type="match status" value="1"/>
</dbReference>
<dbReference type="PANTHER" id="PTHR30055">
    <property type="entry name" value="HTH-TYPE TRANSCRIPTIONAL REGULATOR RUTR"/>
    <property type="match status" value="1"/>
</dbReference>
<dbReference type="GO" id="GO:0003700">
    <property type="term" value="F:DNA-binding transcription factor activity"/>
    <property type="evidence" value="ECO:0007669"/>
    <property type="project" value="TreeGrafter"/>
</dbReference>
<feature type="domain" description="HTH tetR-type" evidence="3">
    <location>
        <begin position="14"/>
        <end position="74"/>
    </location>
</feature>
<dbReference type="PROSITE" id="PS50977">
    <property type="entry name" value="HTH_TETR_2"/>
    <property type="match status" value="1"/>
</dbReference>
<dbReference type="SUPFAM" id="SSF46689">
    <property type="entry name" value="Homeodomain-like"/>
    <property type="match status" value="1"/>
</dbReference>
<dbReference type="Proteomes" id="UP000012040">
    <property type="component" value="Chromosome"/>
</dbReference>
<keyword evidence="5" id="KW-1185">Reference proteome</keyword>
<proteinExistence type="predicted"/>
<dbReference type="STRING" id="1184267.A11Q_1740"/>
<gene>
    <name evidence="4" type="ORF">A11Q_1740</name>
</gene>
<protein>
    <submittedName>
        <fullName evidence="4">Putative transcriptional regulator</fullName>
    </submittedName>
</protein>
<dbReference type="PANTHER" id="PTHR30055:SF226">
    <property type="entry name" value="HTH-TYPE TRANSCRIPTIONAL REGULATOR PKSA"/>
    <property type="match status" value="1"/>
</dbReference>
<evidence type="ECO:0000256" key="1">
    <source>
        <dbReference type="ARBA" id="ARBA00023125"/>
    </source>
</evidence>
<reference evidence="4 5" key="1">
    <citation type="journal article" date="2013" name="ISME J.">
        <title>By their genes ye shall know them: genomic signatures of predatory bacteria.</title>
        <authorList>
            <person name="Pasternak Z."/>
            <person name="Pietrokovski S."/>
            <person name="Rotem O."/>
            <person name="Gophna U."/>
            <person name="Lurie-Weinberger M.N."/>
            <person name="Jurkevitch E."/>
        </authorList>
    </citation>
    <scope>NUCLEOTIDE SEQUENCE [LARGE SCALE GENOMIC DNA]</scope>
    <source>
        <strain evidence="4 5">JSS</strain>
    </source>
</reference>
<feature type="DNA-binding region" description="H-T-H motif" evidence="2">
    <location>
        <begin position="37"/>
        <end position="56"/>
    </location>
</feature>
<dbReference type="EMBL" id="CP003537">
    <property type="protein sequence ID" value="AGH95956.1"/>
    <property type="molecule type" value="Genomic_DNA"/>
</dbReference>
<dbReference type="AlphaFoldDB" id="M4VD47"/>
<dbReference type="GO" id="GO:0000976">
    <property type="term" value="F:transcription cis-regulatory region binding"/>
    <property type="evidence" value="ECO:0007669"/>
    <property type="project" value="TreeGrafter"/>
</dbReference>
<organism evidence="4 5">
    <name type="scientific">Pseudobdellovibrio exovorus JSS</name>
    <dbReference type="NCBI Taxonomy" id="1184267"/>
    <lineage>
        <taxon>Bacteria</taxon>
        <taxon>Pseudomonadati</taxon>
        <taxon>Bdellovibrionota</taxon>
        <taxon>Bdellovibrionia</taxon>
        <taxon>Bdellovibrionales</taxon>
        <taxon>Pseudobdellovibrionaceae</taxon>
        <taxon>Pseudobdellovibrio</taxon>
    </lineage>
</organism>
<evidence type="ECO:0000259" key="3">
    <source>
        <dbReference type="PROSITE" id="PS50977"/>
    </source>
</evidence>
<dbReference type="InterPro" id="IPR023772">
    <property type="entry name" value="DNA-bd_HTH_TetR-type_CS"/>
</dbReference>
<dbReference type="Gene3D" id="1.10.357.10">
    <property type="entry name" value="Tetracycline Repressor, domain 2"/>
    <property type="match status" value="1"/>
</dbReference>
<evidence type="ECO:0000313" key="5">
    <source>
        <dbReference type="Proteomes" id="UP000012040"/>
    </source>
</evidence>
<dbReference type="InterPro" id="IPR001647">
    <property type="entry name" value="HTH_TetR"/>
</dbReference>
<evidence type="ECO:0000256" key="2">
    <source>
        <dbReference type="PROSITE-ProRule" id="PRU00335"/>
    </source>
</evidence>
<dbReference type="Pfam" id="PF00440">
    <property type="entry name" value="TetR_N"/>
    <property type="match status" value="1"/>
</dbReference>
<evidence type="ECO:0000313" key="4">
    <source>
        <dbReference type="EMBL" id="AGH95956.1"/>
    </source>
</evidence>
<dbReference type="InterPro" id="IPR009057">
    <property type="entry name" value="Homeodomain-like_sf"/>
</dbReference>
<accession>M4VD47</accession>